<sequence length="177" mass="20640">MATKTIGQVYKQNVEISPKEYLEVYAVDESSHEDFIDLKLLFPYQDYGSEFFVEGGFDAEERVKVIRDMMEGLVLGLDVLDRGRESFNFKFHYESDLNKTTNETGRILLHEQYLTRINKAMCLNILPEYISKSLLQKNREIAVELLHKNQIPNKSKFGKDAFRFIISKMTDKIITLV</sequence>
<dbReference type="RefSeq" id="WP_193813013.1">
    <property type="nucleotide sequence ID" value="NZ_CP040442.1"/>
</dbReference>
<evidence type="ECO:0000313" key="1">
    <source>
        <dbReference type="EMBL" id="QOW09797.1"/>
    </source>
</evidence>
<reference evidence="1 2" key="1">
    <citation type="submission" date="2019-05" db="EMBL/GenBank/DDBJ databases">
        <title>Chryseobacterium sp. isolated from King George Island, maritime Antarctica.</title>
        <authorList>
            <person name="Peng X."/>
        </authorList>
    </citation>
    <scope>NUCLEOTIDE SEQUENCE [LARGE SCALE GENOMIC DNA]</scope>
    <source>
        <strain evidence="1 2">7-3A</strain>
    </source>
</reference>
<organism evidence="1 2">
    <name type="scientific">Kaistella flava</name>
    <name type="common">ex Peng et al. 2021</name>
    <dbReference type="NCBI Taxonomy" id="2038776"/>
    <lineage>
        <taxon>Bacteria</taxon>
        <taxon>Pseudomonadati</taxon>
        <taxon>Bacteroidota</taxon>
        <taxon>Flavobacteriia</taxon>
        <taxon>Flavobacteriales</taxon>
        <taxon>Weeksellaceae</taxon>
        <taxon>Chryseobacterium group</taxon>
        <taxon>Kaistella</taxon>
    </lineage>
</organism>
<dbReference type="KEGG" id="kfa:Q73A0000_05150"/>
<dbReference type="Proteomes" id="UP000594195">
    <property type="component" value="Chromosome"/>
</dbReference>
<accession>A0A7M2Y6C2</accession>
<proteinExistence type="predicted"/>
<evidence type="ECO:0000313" key="2">
    <source>
        <dbReference type="Proteomes" id="UP000594195"/>
    </source>
</evidence>
<gene>
    <name evidence="1" type="ORF">Q73A0000_05150</name>
</gene>
<name>A0A7M2Y6C2_9FLAO</name>
<keyword evidence="2" id="KW-1185">Reference proteome</keyword>
<dbReference type="EMBL" id="CP040442">
    <property type="protein sequence ID" value="QOW09797.1"/>
    <property type="molecule type" value="Genomic_DNA"/>
</dbReference>
<protein>
    <submittedName>
        <fullName evidence="1">Uncharacterized protein</fullName>
    </submittedName>
</protein>
<dbReference type="AlphaFoldDB" id="A0A7M2Y6C2"/>